<evidence type="ECO:0000313" key="1">
    <source>
        <dbReference type="EMBL" id="WFM83496.1"/>
    </source>
</evidence>
<sequence length="157" mass="17510">MIFEALVDILLDILATVFPERWRRTLRHASASDLHSANTNVRGGLARVKFPSTLPSPKPTVSVTAASPSKSTRTSCKNEPNFVLLGSRDQWFYGLPIMRVDEATLPNERTAELLELGKKFDGRFVLLLDHPLMGKGRWMTMSGTHLKKADAEKLPPL</sequence>
<evidence type="ECO:0000313" key="2">
    <source>
        <dbReference type="Proteomes" id="UP001215216"/>
    </source>
</evidence>
<accession>A0ABY8FYA0</accession>
<dbReference type="Proteomes" id="UP001215216">
    <property type="component" value="Chromosome"/>
</dbReference>
<keyword evidence="2" id="KW-1185">Reference proteome</keyword>
<protein>
    <submittedName>
        <fullName evidence="1">Uncharacterized protein</fullName>
    </submittedName>
</protein>
<gene>
    <name evidence="1" type="ORF">P7079_00505</name>
</gene>
<dbReference type="EMBL" id="CP121208">
    <property type="protein sequence ID" value="WFM83496.1"/>
    <property type="molecule type" value="Genomic_DNA"/>
</dbReference>
<dbReference type="RefSeq" id="WP_278012891.1">
    <property type="nucleotide sequence ID" value="NZ_CP121208.1"/>
</dbReference>
<reference evidence="1 2" key="1">
    <citation type="submission" date="2023-03" db="EMBL/GenBank/DDBJ databases">
        <title>Complete genome of Arcanobacterium canis strain DSM 25104 isolated in 2010 from a canine otitis externa in Germany.</title>
        <authorList>
            <person name="Borowiak M."/>
            <person name="Kreitlow A."/>
            <person name="Malorny B."/>
            <person name="Laemmler C."/>
            <person name="Prenger-Berninghoff E."/>
            <person name="Ploetz M."/>
            <person name="Abdulmawjood A."/>
        </authorList>
    </citation>
    <scope>NUCLEOTIDE SEQUENCE [LARGE SCALE GENOMIC DNA]</scope>
    <source>
        <strain evidence="1 2">DSM 25104</strain>
    </source>
</reference>
<name>A0ABY8FYA0_9ACTO</name>
<proteinExistence type="predicted"/>
<organism evidence="1 2">
    <name type="scientific">Arcanobacterium canis</name>
    <dbReference type="NCBI Taxonomy" id="999183"/>
    <lineage>
        <taxon>Bacteria</taxon>
        <taxon>Bacillati</taxon>
        <taxon>Actinomycetota</taxon>
        <taxon>Actinomycetes</taxon>
        <taxon>Actinomycetales</taxon>
        <taxon>Actinomycetaceae</taxon>
        <taxon>Arcanobacterium</taxon>
    </lineage>
</organism>